<proteinExistence type="predicted"/>
<dbReference type="GO" id="GO:0005524">
    <property type="term" value="F:ATP binding"/>
    <property type="evidence" value="ECO:0007669"/>
    <property type="project" value="UniProtKB-KW"/>
</dbReference>
<accession>A0ABS1UGV9</accession>
<reference evidence="11 12" key="1">
    <citation type="submission" date="2021-01" db="EMBL/GenBank/DDBJ databases">
        <title>Belnapia mucosa sp. nov. and Belnapia arida sp. nov., isolated from the Tabernas Desert (Almeria, Spain).</title>
        <authorList>
            <person name="Molina-Menor E."/>
            <person name="Vidal-Verdu A."/>
            <person name="Calonge A."/>
            <person name="Satari L."/>
            <person name="Pereto J."/>
            <person name="Porcar M."/>
        </authorList>
    </citation>
    <scope>NUCLEOTIDE SEQUENCE [LARGE SCALE GENOMIC DNA]</scope>
    <source>
        <strain evidence="11 12">T18</strain>
    </source>
</reference>
<feature type="transmembrane region" description="Helical" evidence="8">
    <location>
        <begin position="265"/>
        <end position="283"/>
    </location>
</feature>
<dbReference type="PANTHER" id="PTHR24221">
    <property type="entry name" value="ATP-BINDING CASSETTE SUB-FAMILY B"/>
    <property type="match status" value="1"/>
</dbReference>
<evidence type="ECO:0000256" key="1">
    <source>
        <dbReference type="ARBA" id="ARBA00004651"/>
    </source>
</evidence>
<evidence type="ECO:0000313" key="12">
    <source>
        <dbReference type="Proteomes" id="UP000660885"/>
    </source>
</evidence>
<name>A0ABS1UGV9_9PROT</name>
<evidence type="ECO:0000256" key="2">
    <source>
        <dbReference type="ARBA" id="ARBA00022692"/>
    </source>
</evidence>
<dbReference type="SMART" id="SM00382">
    <property type="entry name" value="AAA"/>
    <property type="match status" value="1"/>
</dbReference>
<feature type="region of interest" description="Disordered" evidence="7">
    <location>
        <begin position="596"/>
        <end position="626"/>
    </location>
</feature>
<organism evidence="11 12">
    <name type="scientific">Belnapia arida</name>
    <dbReference type="NCBI Taxonomy" id="2804533"/>
    <lineage>
        <taxon>Bacteria</taxon>
        <taxon>Pseudomonadati</taxon>
        <taxon>Pseudomonadota</taxon>
        <taxon>Alphaproteobacteria</taxon>
        <taxon>Acetobacterales</taxon>
        <taxon>Roseomonadaceae</taxon>
        <taxon>Belnapia</taxon>
    </lineage>
</organism>
<dbReference type="InterPro" id="IPR011527">
    <property type="entry name" value="ABC1_TM_dom"/>
</dbReference>
<keyword evidence="12" id="KW-1185">Reference proteome</keyword>
<dbReference type="Pfam" id="PF00664">
    <property type="entry name" value="ABC_membrane"/>
    <property type="match status" value="1"/>
</dbReference>
<evidence type="ECO:0000256" key="4">
    <source>
        <dbReference type="ARBA" id="ARBA00022840"/>
    </source>
</evidence>
<keyword evidence="2 8" id="KW-0812">Transmembrane</keyword>
<comment type="caution">
    <text evidence="11">The sequence shown here is derived from an EMBL/GenBank/DDBJ whole genome shotgun (WGS) entry which is preliminary data.</text>
</comment>
<dbReference type="RefSeq" id="WP_202835860.1">
    <property type="nucleotide sequence ID" value="NZ_JAETWB010000077.1"/>
</dbReference>
<feature type="transmembrane region" description="Helical" evidence="8">
    <location>
        <begin position="179"/>
        <end position="198"/>
    </location>
</feature>
<keyword evidence="6 8" id="KW-0472">Membrane</keyword>
<evidence type="ECO:0000259" key="9">
    <source>
        <dbReference type="PROSITE" id="PS50893"/>
    </source>
</evidence>
<evidence type="ECO:0000256" key="7">
    <source>
        <dbReference type="SAM" id="MobiDB-lite"/>
    </source>
</evidence>
<dbReference type="PROSITE" id="PS00211">
    <property type="entry name" value="ABC_TRANSPORTER_1"/>
    <property type="match status" value="1"/>
</dbReference>
<dbReference type="InterPro" id="IPR039421">
    <property type="entry name" value="Type_1_exporter"/>
</dbReference>
<comment type="subcellular location">
    <subcellularLocation>
        <location evidence="1">Cell membrane</location>
        <topology evidence="1">Multi-pass membrane protein</topology>
    </subcellularLocation>
</comment>
<dbReference type="InterPro" id="IPR003439">
    <property type="entry name" value="ABC_transporter-like_ATP-bd"/>
</dbReference>
<keyword evidence="4 11" id="KW-0067">ATP-binding</keyword>
<evidence type="ECO:0000256" key="3">
    <source>
        <dbReference type="ARBA" id="ARBA00022741"/>
    </source>
</evidence>
<dbReference type="InterPro" id="IPR027417">
    <property type="entry name" value="P-loop_NTPase"/>
</dbReference>
<dbReference type="PROSITE" id="PS50893">
    <property type="entry name" value="ABC_TRANSPORTER_2"/>
    <property type="match status" value="1"/>
</dbReference>
<dbReference type="SUPFAM" id="SSF90123">
    <property type="entry name" value="ABC transporter transmembrane region"/>
    <property type="match status" value="1"/>
</dbReference>
<feature type="transmembrane region" description="Helical" evidence="8">
    <location>
        <begin position="71"/>
        <end position="91"/>
    </location>
</feature>
<sequence length="626" mass="66787">MDLRPPTDPARLSPLRDVVRQFRTVLWQGLPAAHRRRLLLVAALVALGAGVQGLAPLALTTAVDRLATGHLKAGLFAVIAYAAMAGLSRALRQGVSLMHGEVARKLERDLYRRAYAHTLALPHAVHLGRKAGELARTVTDGVRGWRRMMDAAVFTALPFVVEIGTVAAVLLAVAVPTPLVVVLLTFVLVYGLVFHRGLQRQRESFRTAARTDAEAQGVAADALANQETVKLFAREALVEGRIGKAFARGGAAWDAYNRAATRNGLTLSALFTLALGATLLLAAREVAAGRMTPGGFVLVNAYVLQVVGPVERLGNMAREIVQGLDLTARLRALMAEADEAALSPGARALSGEGPVTVQVEGLRFGYDPRHPVLHGINLAIPAGRKLAVVGRSGSGKSTLARLLCGLYRPEGGTIRLNGVPVADLPLLTLRGAVAVVPQDTVLFHDTLRANLLFARPEADDAALLEAARTAGLDTVVEALPDGWDTVVGERGLRLSGGEKQRVAIARAVLKRPRLLLLDEATASLDTRTERAIQSGLEAAARGVTTLVIAHRLSTIRDADEIAVMEDGRIMERGRHAVLLAQGGRYAALWHAQEVETPSDLKEGKQTDNPPVTRGRERPGEMVEIGT</sequence>
<dbReference type="Pfam" id="PF00005">
    <property type="entry name" value="ABC_tran"/>
    <property type="match status" value="1"/>
</dbReference>
<gene>
    <name evidence="11" type="ORF">JMJ56_31665</name>
</gene>
<feature type="transmembrane region" description="Helical" evidence="8">
    <location>
        <begin position="38"/>
        <end position="59"/>
    </location>
</feature>
<feature type="domain" description="ABC transmembrane type-1" evidence="10">
    <location>
        <begin position="39"/>
        <end position="322"/>
    </location>
</feature>
<dbReference type="InterPro" id="IPR036640">
    <property type="entry name" value="ABC1_TM_sf"/>
</dbReference>
<dbReference type="EMBL" id="JAETWB010000077">
    <property type="protein sequence ID" value="MBL6082526.1"/>
    <property type="molecule type" value="Genomic_DNA"/>
</dbReference>
<evidence type="ECO:0000256" key="5">
    <source>
        <dbReference type="ARBA" id="ARBA00022989"/>
    </source>
</evidence>
<dbReference type="Gene3D" id="1.20.1560.10">
    <property type="entry name" value="ABC transporter type 1, transmembrane domain"/>
    <property type="match status" value="1"/>
</dbReference>
<dbReference type="Proteomes" id="UP000660885">
    <property type="component" value="Unassembled WGS sequence"/>
</dbReference>
<dbReference type="PANTHER" id="PTHR24221:SF654">
    <property type="entry name" value="ATP-BINDING CASSETTE SUB-FAMILY B MEMBER 6"/>
    <property type="match status" value="1"/>
</dbReference>
<dbReference type="InterPro" id="IPR017871">
    <property type="entry name" value="ABC_transporter-like_CS"/>
</dbReference>
<evidence type="ECO:0000256" key="6">
    <source>
        <dbReference type="ARBA" id="ARBA00023136"/>
    </source>
</evidence>
<feature type="transmembrane region" description="Helical" evidence="8">
    <location>
        <begin position="151"/>
        <end position="173"/>
    </location>
</feature>
<dbReference type="SUPFAM" id="SSF52540">
    <property type="entry name" value="P-loop containing nucleoside triphosphate hydrolases"/>
    <property type="match status" value="1"/>
</dbReference>
<evidence type="ECO:0000256" key="8">
    <source>
        <dbReference type="SAM" id="Phobius"/>
    </source>
</evidence>
<evidence type="ECO:0000313" key="11">
    <source>
        <dbReference type="EMBL" id="MBL6082526.1"/>
    </source>
</evidence>
<keyword evidence="5 8" id="KW-1133">Transmembrane helix</keyword>
<evidence type="ECO:0000259" key="10">
    <source>
        <dbReference type="PROSITE" id="PS50929"/>
    </source>
</evidence>
<protein>
    <submittedName>
        <fullName evidence="11">ABC transporter ATP-binding protein/permease</fullName>
    </submittedName>
</protein>
<feature type="domain" description="ABC transporter" evidence="9">
    <location>
        <begin position="357"/>
        <end position="591"/>
    </location>
</feature>
<keyword evidence="3" id="KW-0547">Nucleotide-binding</keyword>
<dbReference type="PROSITE" id="PS50929">
    <property type="entry name" value="ABC_TM1F"/>
    <property type="match status" value="1"/>
</dbReference>
<dbReference type="InterPro" id="IPR003593">
    <property type="entry name" value="AAA+_ATPase"/>
</dbReference>
<dbReference type="Gene3D" id="3.40.50.300">
    <property type="entry name" value="P-loop containing nucleotide triphosphate hydrolases"/>
    <property type="match status" value="1"/>
</dbReference>